<dbReference type="EMBL" id="FLUX01000011">
    <property type="protein sequence ID" value="SBW24043.1"/>
    <property type="molecule type" value="Genomic_DNA"/>
</dbReference>
<feature type="domain" description="DNA utilization protein HofO C-terminal" evidence="1">
    <location>
        <begin position="57"/>
        <end position="124"/>
    </location>
</feature>
<evidence type="ECO:0000313" key="3">
    <source>
        <dbReference type="Proteomes" id="UP000195338"/>
    </source>
</evidence>
<accession>A0ABY0JLZ2</accession>
<evidence type="ECO:0000313" key="2">
    <source>
        <dbReference type="EMBL" id="SBW24043.1"/>
    </source>
</evidence>
<sequence>MLGLLIAVLLCLNSPWQKRIMQQEALSQQRAAIQAQWRNLYLLAASPGEPEETLIPFSPLRFQTPLARLLHWQPSAQGGEMTLKPAWDAIPPMFAQLADQGMNVSRFSLSAEGSELLLTLQLERLNDG</sequence>
<gene>
    <name evidence="2" type="ORF">BN4901_1461</name>
</gene>
<dbReference type="Pfam" id="PF25319">
    <property type="entry name" value="HofO"/>
    <property type="match status" value="1"/>
</dbReference>
<proteinExistence type="predicted"/>
<protein>
    <submittedName>
        <fullName evidence="2">Type IV pilus biogenesis protein PilO</fullName>
    </submittedName>
</protein>
<dbReference type="InterPro" id="IPR057522">
    <property type="entry name" value="HofO_C"/>
</dbReference>
<name>A0ABY0JLZ2_9ENTR</name>
<reference evidence="2 3" key="1">
    <citation type="submission" date="2016-04" db="EMBL/GenBank/DDBJ databases">
        <authorList>
            <person name="Mornico D."/>
        </authorList>
    </citation>
    <scope>NUCLEOTIDE SEQUENCE [LARGE SCALE GENOMIC DNA]</scope>
    <source>
        <strain evidence="2 3">A121</strain>
    </source>
</reference>
<dbReference type="Proteomes" id="UP000195338">
    <property type="component" value="Unassembled WGS sequence"/>
</dbReference>
<keyword evidence="3" id="KW-1185">Reference proteome</keyword>
<evidence type="ECO:0000259" key="1">
    <source>
        <dbReference type="Pfam" id="PF25319"/>
    </source>
</evidence>
<organism evidence="2 3">
    <name type="scientific">Citrobacter europaeus</name>
    <dbReference type="NCBI Taxonomy" id="1914243"/>
    <lineage>
        <taxon>Bacteria</taxon>
        <taxon>Pseudomonadati</taxon>
        <taxon>Pseudomonadota</taxon>
        <taxon>Gammaproteobacteria</taxon>
        <taxon>Enterobacterales</taxon>
        <taxon>Enterobacteriaceae</taxon>
        <taxon>Citrobacter</taxon>
    </lineage>
</organism>
<comment type="caution">
    <text evidence="2">The sequence shown here is derived from an EMBL/GenBank/DDBJ whole genome shotgun (WGS) entry which is preliminary data.</text>
</comment>